<dbReference type="EMBL" id="CP000236">
    <property type="protein sequence ID" value="ABD44701.1"/>
    <property type="molecule type" value="Genomic_DNA"/>
</dbReference>
<protein>
    <submittedName>
        <fullName evidence="1">Uncharacterized protein</fullName>
    </submittedName>
</protein>
<sequence>MYSHYKLVALIFKNNTLAILQHIIIKNIHLHLSDIFYVFPNLQQH</sequence>
<dbReference type="Proteomes" id="UP000008320">
    <property type="component" value="Chromosome"/>
</dbReference>
<dbReference type="AlphaFoldDB" id="Q2GFR1"/>
<keyword evidence="2" id="KW-1185">Reference proteome</keyword>
<reference evidence="1 2" key="1">
    <citation type="journal article" date="2006" name="PLoS Genet.">
        <title>Comparative genomics of emerging human ehrlichiosis agents.</title>
        <authorList>
            <person name="Dunning Hotopp J.C."/>
            <person name="Lin M."/>
            <person name="Madupu R."/>
            <person name="Crabtree J."/>
            <person name="Angiuoli S.V."/>
            <person name="Eisen J.A."/>
            <person name="Seshadri R."/>
            <person name="Ren Q."/>
            <person name="Wu M."/>
            <person name="Utterback T.R."/>
            <person name="Smith S."/>
            <person name="Lewis M."/>
            <person name="Khouri H."/>
            <person name="Zhang C."/>
            <person name="Niu H."/>
            <person name="Lin Q."/>
            <person name="Ohashi N."/>
            <person name="Zhi N."/>
            <person name="Nelson W."/>
            <person name="Brinkac L.M."/>
            <person name="Dodson R.J."/>
            <person name="Rosovitz M.J."/>
            <person name="Sundaram J."/>
            <person name="Daugherty S.C."/>
            <person name="Davidsen T."/>
            <person name="Durkin A.S."/>
            <person name="Gwinn M."/>
            <person name="Haft D.H."/>
            <person name="Selengut J.D."/>
            <person name="Sullivan S.A."/>
            <person name="Zafar N."/>
            <person name="Zhou L."/>
            <person name="Benahmed F."/>
            <person name="Forberger H."/>
            <person name="Halpin R."/>
            <person name="Mulligan S."/>
            <person name="Robinson J."/>
            <person name="White O."/>
            <person name="Rikihisa Y."/>
            <person name="Tettelin H."/>
        </authorList>
    </citation>
    <scope>NUCLEOTIDE SEQUENCE [LARGE SCALE GENOMIC DNA]</scope>
    <source>
        <strain evidence="2">ATCC CRL-10679 / Arkansas</strain>
    </source>
</reference>
<evidence type="ECO:0000313" key="1">
    <source>
        <dbReference type="EMBL" id="ABD44701.1"/>
    </source>
</evidence>
<dbReference type="KEGG" id="ech:ECH_0932"/>
<proteinExistence type="predicted"/>
<organism evidence="1 2">
    <name type="scientific">Ehrlichia chaffeensis (strain ATCC CRL-10679 / Arkansas)</name>
    <dbReference type="NCBI Taxonomy" id="205920"/>
    <lineage>
        <taxon>Bacteria</taxon>
        <taxon>Pseudomonadati</taxon>
        <taxon>Pseudomonadota</taxon>
        <taxon>Alphaproteobacteria</taxon>
        <taxon>Rickettsiales</taxon>
        <taxon>Anaplasmataceae</taxon>
        <taxon>Ehrlichia</taxon>
    </lineage>
</organism>
<accession>Q2GFR1</accession>
<name>Q2GFR1_EHRCR</name>
<dbReference type="HOGENOM" id="CLU_3199204_0_0_5"/>
<evidence type="ECO:0000313" key="2">
    <source>
        <dbReference type="Proteomes" id="UP000008320"/>
    </source>
</evidence>
<gene>
    <name evidence="1" type="ordered locus">ECH_0932</name>
</gene>